<dbReference type="SUPFAM" id="SSF46689">
    <property type="entry name" value="Homeodomain-like"/>
    <property type="match status" value="2"/>
</dbReference>
<dbReference type="GO" id="GO:0005634">
    <property type="term" value="C:nucleus"/>
    <property type="evidence" value="ECO:0007669"/>
    <property type="project" value="UniProtKB-SubCell"/>
</dbReference>
<dbReference type="PROSITE" id="PS50090">
    <property type="entry name" value="MYB_LIKE"/>
    <property type="match status" value="1"/>
</dbReference>
<feature type="domain" description="Myb-like" evidence="6">
    <location>
        <begin position="206"/>
        <end position="253"/>
    </location>
</feature>
<evidence type="ECO:0000259" key="7">
    <source>
        <dbReference type="PROSITE" id="PS51293"/>
    </source>
</evidence>
<feature type="compositionally biased region" description="Pro residues" evidence="5">
    <location>
        <begin position="128"/>
        <end position="139"/>
    </location>
</feature>
<dbReference type="AlphaFoldDB" id="A0A445AD58"/>
<proteinExistence type="predicted"/>
<dbReference type="SMART" id="SM00717">
    <property type="entry name" value="SANT"/>
    <property type="match status" value="2"/>
</dbReference>
<organism evidence="9 10">
    <name type="scientific">Arachis hypogaea</name>
    <name type="common">Peanut</name>
    <dbReference type="NCBI Taxonomy" id="3818"/>
    <lineage>
        <taxon>Eukaryota</taxon>
        <taxon>Viridiplantae</taxon>
        <taxon>Streptophyta</taxon>
        <taxon>Embryophyta</taxon>
        <taxon>Tracheophyta</taxon>
        <taxon>Spermatophyta</taxon>
        <taxon>Magnoliopsida</taxon>
        <taxon>eudicotyledons</taxon>
        <taxon>Gunneridae</taxon>
        <taxon>Pentapetalae</taxon>
        <taxon>rosids</taxon>
        <taxon>fabids</taxon>
        <taxon>Fabales</taxon>
        <taxon>Fabaceae</taxon>
        <taxon>Papilionoideae</taxon>
        <taxon>50 kb inversion clade</taxon>
        <taxon>dalbergioids sensu lato</taxon>
        <taxon>Dalbergieae</taxon>
        <taxon>Pterocarpus clade</taxon>
        <taxon>Arachis</taxon>
    </lineage>
</organism>
<keyword evidence="10" id="KW-1185">Reference proteome</keyword>
<reference evidence="9 10" key="1">
    <citation type="submission" date="2019-01" db="EMBL/GenBank/DDBJ databases">
        <title>Sequencing of cultivated peanut Arachis hypogaea provides insights into genome evolution and oil improvement.</title>
        <authorList>
            <person name="Chen X."/>
        </authorList>
    </citation>
    <scope>NUCLEOTIDE SEQUENCE [LARGE SCALE GENOMIC DNA]</scope>
    <source>
        <strain evidence="10">cv. Fuhuasheng</strain>
        <tissue evidence="9">Leaves</tissue>
    </source>
</reference>
<evidence type="ECO:0000256" key="4">
    <source>
        <dbReference type="ARBA" id="ARBA00023242"/>
    </source>
</evidence>
<dbReference type="PROSITE" id="PS51294">
    <property type="entry name" value="HTH_MYB"/>
    <property type="match status" value="1"/>
</dbReference>
<dbReference type="Proteomes" id="UP000289738">
    <property type="component" value="Chromosome B02"/>
</dbReference>
<dbReference type="InterPro" id="IPR017884">
    <property type="entry name" value="SANT_dom"/>
</dbReference>
<protein>
    <submittedName>
        <fullName evidence="9">Uncharacterized protein</fullName>
    </submittedName>
</protein>
<dbReference type="EMBL" id="SDMP01000012">
    <property type="protein sequence ID" value="RYR24386.1"/>
    <property type="molecule type" value="Genomic_DNA"/>
</dbReference>
<keyword evidence="4" id="KW-0539">Nucleus</keyword>
<keyword evidence="3" id="KW-0804">Transcription</keyword>
<evidence type="ECO:0000256" key="5">
    <source>
        <dbReference type="SAM" id="MobiDB-lite"/>
    </source>
</evidence>
<evidence type="ECO:0000256" key="1">
    <source>
        <dbReference type="ARBA" id="ARBA00004123"/>
    </source>
</evidence>
<feature type="domain" description="HTH myb-type" evidence="8">
    <location>
        <begin position="358"/>
        <end position="413"/>
    </location>
</feature>
<dbReference type="NCBIfam" id="TIGR01557">
    <property type="entry name" value="myb_SHAQKYF"/>
    <property type="match status" value="1"/>
</dbReference>
<feature type="region of interest" description="Disordered" evidence="5">
    <location>
        <begin position="111"/>
        <end position="146"/>
    </location>
</feature>
<dbReference type="InterPro" id="IPR001005">
    <property type="entry name" value="SANT/Myb"/>
</dbReference>
<evidence type="ECO:0000256" key="3">
    <source>
        <dbReference type="ARBA" id="ARBA00023163"/>
    </source>
</evidence>
<dbReference type="InterPro" id="IPR009057">
    <property type="entry name" value="Homeodomain-like_sf"/>
</dbReference>
<accession>A0A445AD58</accession>
<gene>
    <name evidence="9" type="ORF">Ahy_B02g057878</name>
</gene>
<name>A0A445AD58_ARAHY</name>
<dbReference type="CDD" id="cd00167">
    <property type="entry name" value="SANT"/>
    <property type="match status" value="1"/>
</dbReference>
<comment type="subcellular location">
    <subcellularLocation>
        <location evidence="1">Nucleus</location>
    </subcellularLocation>
</comment>
<dbReference type="STRING" id="3818.A0A445AD58"/>
<evidence type="ECO:0000256" key="2">
    <source>
        <dbReference type="ARBA" id="ARBA00023015"/>
    </source>
</evidence>
<dbReference type="PANTHER" id="PTHR44042">
    <property type="entry name" value="DUPLICATED HOMEODOMAIN-LIKE SUPERFAMILY PROTEIN-RELATED"/>
    <property type="match status" value="1"/>
</dbReference>
<dbReference type="InterPro" id="IPR006447">
    <property type="entry name" value="Myb_dom_plants"/>
</dbReference>
<dbReference type="Gene3D" id="1.10.10.60">
    <property type="entry name" value="Homeodomain-like"/>
    <property type="match status" value="2"/>
</dbReference>
<evidence type="ECO:0000313" key="9">
    <source>
        <dbReference type="EMBL" id="RYR24386.1"/>
    </source>
</evidence>
<comment type="caution">
    <text evidence="9">The sequence shown here is derived from an EMBL/GenBank/DDBJ whole genome shotgun (WGS) entry which is preliminary data.</text>
</comment>
<sequence length="436" mass="49870">MIAEEIEDAAIIEEELNALLMMDTKEMKMIEDLFASDLDDNQQLHSWDNTLSNMDMEYNPEKMKEELEAFFMMDTKENWEETEATKHSQPQLQPNTTNIEEECAIEVGVNQPPGLEYPPQPYGQSLPLPLPQLECPPQPSSQSLPLPLPQLESLLQSQHQSKSQTDISKMTEQFFNDTWGYQPPLEMIAAVGGHQPLQSQPQPQVWTWEENKAFESVIANCFQDAIHNNWKTVAARLPGKTPAQLQERFLKLMTDVNAIKNGNPENMNIMIPVPATPLEHSLLSIPVVNATPPPPPPHWTHHQHHRMEALMPAADMAVPMHITLLSSSMSGARREQNQHANSNIIQHEPLHAASSNNNKRQQTIHWTLQEHKLFLQGYEELGKQWSKISSEYVKTRTYSQVVSHSQKFFKRQEKRARGENLGRKSMLDITDYRTIT</sequence>
<dbReference type="InterPro" id="IPR017930">
    <property type="entry name" value="Myb_dom"/>
</dbReference>
<evidence type="ECO:0000259" key="6">
    <source>
        <dbReference type="PROSITE" id="PS50090"/>
    </source>
</evidence>
<keyword evidence="2" id="KW-0805">Transcription regulation</keyword>
<feature type="domain" description="SANT" evidence="7">
    <location>
        <begin position="366"/>
        <end position="413"/>
    </location>
</feature>
<dbReference type="PROSITE" id="PS51293">
    <property type="entry name" value="SANT"/>
    <property type="match status" value="1"/>
</dbReference>
<evidence type="ECO:0000259" key="8">
    <source>
        <dbReference type="PROSITE" id="PS51294"/>
    </source>
</evidence>
<dbReference type="PANTHER" id="PTHR44042:SF67">
    <property type="entry name" value="MYB-LIKE PROTEIN I"/>
    <property type="match status" value="1"/>
</dbReference>
<dbReference type="GO" id="GO:0003677">
    <property type="term" value="F:DNA binding"/>
    <property type="evidence" value="ECO:0007669"/>
    <property type="project" value="InterPro"/>
</dbReference>
<dbReference type="Pfam" id="PF00249">
    <property type="entry name" value="Myb_DNA-binding"/>
    <property type="match status" value="2"/>
</dbReference>
<evidence type="ECO:0000313" key="10">
    <source>
        <dbReference type="Proteomes" id="UP000289738"/>
    </source>
</evidence>